<dbReference type="EMBL" id="KI913955">
    <property type="protein sequence ID" value="ETW07021.1"/>
    <property type="molecule type" value="Genomic_DNA"/>
</dbReference>
<dbReference type="GO" id="GO:0006308">
    <property type="term" value="P:DNA catabolic process"/>
    <property type="evidence" value="ECO:0007669"/>
    <property type="project" value="InterPro"/>
</dbReference>
<name>A0A024UKQ1_9STRA</name>
<dbReference type="InterPro" id="IPR003154">
    <property type="entry name" value="S1/P1nuclease"/>
</dbReference>
<gene>
    <name evidence="10" type="ORF">H310_03114</name>
</gene>
<evidence type="ECO:0000256" key="3">
    <source>
        <dbReference type="ARBA" id="ARBA00022723"/>
    </source>
</evidence>
<dbReference type="Pfam" id="PF02265">
    <property type="entry name" value="S1-P1_nuclease"/>
    <property type="match status" value="1"/>
</dbReference>
<accession>A0A024UKQ1</accession>
<dbReference type="GO" id="GO:0046872">
    <property type="term" value="F:metal ion binding"/>
    <property type="evidence" value="ECO:0007669"/>
    <property type="project" value="UniProtKB-KW"/>
</dbReference>
<evidence type="ECO:0000256" key="2">
    <source>
        <dbReference type="ARBA" id="ARBA00022722"/>
    </source>
</evidence>
<keyword evidence="9" id="KW-0732">Signal</keyword>
<evidence type="ECO:0000256" key="8">
    <source>
        <dbReference type="SAM" id="MobiDB-lite"/>
    </source>
</evidence>
<evidence type="ECO:0000256" key="9">
    <source>
        <dbReference type="SAM" id="SignalP"/>
    </source>
</evidence>
<keyword evidence="5" id="KW-0378">Hydrolase</keyword>
<dbReference type="GO" id="GO:0003676">
    <property type="term" value="F:nucleic acid binding"/>
    <property type="evidence" value="ECO:0007669"/>
    <property type="project" value="InterPro"/>
</dbReference>
<dbReference type="STRING" id="157072.A0A024UKQ1"/>
<dbReference type="eggNOG" id="ENOG502S7N4">
    <property type="taxonomic scope" value="Eukaryota"/>
</dbReference>
<keyword evidence="7" id="KW-0325">Glycoprotein</keyword>
<dbReference type="SUPFAM" id="SSF48537">
    <property type="entry name" value="Phospholipase C/P1 nuclease"/>
    <property type="match status" value="1"/>
</dbReference>
<evidence type="ECO:0000256" key="5">
    <source>
        <dbReference type="ARBA" id="ARBA00022801"/>
    </source>
</evidence>
<protein>
    <submittedName>
        <fullName evidence="10">Uncharacterized protein</fullName>
    </submittedName>
</protein>
<keyword evidence="6" id="KW-1015">Disulfide bond</keyword>
<evidence type="ECO:0000256" key="1">
    <source>
        <dbReference type="ARBA" id="ARBA00009547"/>
    </source>
</evidence>
<evidence type="ECO:0000256" key="6">
    <source>
        <dbReference type="ARBA" id="ARBA00023157"/>
    </source>
</evidence>
<evidence type="ECO:0000256" key="7">
    <source>
        <dbReference type="ARBA" id="ARBA00023180"/>
    </source>
</evidence>
<keyword evidence="2" id="KW-0540">Nuclease</keyword>
<dbReference type="GO" id="GO:0004519">
    <property type="term" value="F:endonuclease activity"/>
    <property type="evidence" value="ECO:0007669"/>
    <property type="project" value="UniProtKB-KW"/>
</dbReference>
<proteinExistence type="inferred from homology"/>
<dbReference type="OrthoDB" id="441446at2759"/>
<dbReference type="VEuPathDB" id="FungiDB:H310_03114"/>
<dbReference type="GO" id="GO:0016788">
    <property type="term" value="F:hydrolase activity, acting on ester bonds"/>
    <property type="evidence" value="ECO:0007669"/>
    <property type="project" value="InterPro"/>
</dbReference>
<feature type="compositionally biased region" description="Low complexity" evidence="8">
    <location>
        <begin position="355"/>
        <end position="372"/>
    </location>
</feature>
<dbReference type="GeneID" id="20080164"/>
<feature type="signal peptide" evidence="9">
    <location>
        <begin position="1"/>
        <end position="21"/>
    </location>
</feature>
<dbReference type="PANTHER" id="PTHR33146">
    <property type="entry name" value="ENDONUCLEASE 4"/>
    <property type="match status" value="1"/>
</dbReference>
<feature type="region of interest" description="Disordered" evidence="8">
    <location>
        <begin position="355"/>
        <end position="400"/>
    </location>
</feature>
<dbReference type="Gene3D" id="1.10.575.10">
    <property type="entry name" value="P1 Nuclease"/>
    <property type="match status" value="1"/>
</dbReference>
<dbReference type="CDD" id="cd11010">
    <property type="entry name" value="S1-P1_nuclease"/>
    <property type="match status" value="1"/>
</dbReference>
<keyword evidence="3" id="KW-0479">Metal-binding</keyword>
<feature type="compositionally biased region" description="Low complexity" evidence="8">
    <location>
        <begin position="384"/>
        <end position="400"/>
    </location>
</feature>
<dbReference type="RefSeq" id="XP_008865096.1">
    <property type="nucleotide sequence ID" value="XM_008866874.1"/>
</dbReference>
<dbReference type="PANTHER" id="PTHR33146:SF10">
    <property type="entry name" value="STRAND-SPECIFIC NUCLEASE, PUTATIVE-RELATED"/>
    <property type="match status" value="1"/>
</dbReference>
<keyword evidence="4" id="KW-0255">Endonuclease</keyword>
<evidence type="ECO:0000256" key="4">
    <source>
        <dbReference type="ARBA" id="ARBA00022759"/>
    </source>
</evidence>
<dbReference type="AlphaFoldDB" id="A0A024UKQ1"/>
<organism evidence="10">
    <name type="scientific">Aphanomyces invadans</name>
    <dbReference type="NCBI Taxonomy" id="157072"/>
    <lineage>
        <taxon>Eukaryota</taxon>
        <taxon>Sar</taxon>
        <taxon>Stramenopiles</taxon>
        <taxon>Oomycota</taxon>
        <taxon>Saprolegniomycetes</taxon>
        <taxon>Saprolegniales</taxon>
        <taxon>Verrucalvaceae</taxon>
        <taxon>Aphanomyces</taxon>
    </lineage>
</organism>
<comment type="similarity">
    <text evidence="1">Belongs to the nuclease type I family.</text>
</comment>
<dbReference type="InterPro" id="IPR008947">
    <property type="entry name" value="PLipase_C/P1_nuclease_dom_sf"/>
</dbReference>
<sequence>MNPFCFTTLAVLSAVSQLANGWWDNGHMLVSEIATQTMAPADVTTVNTLLAMYDADFPNTGSITTAAIWGDLIKCNSVVSTFCPSTKTPALNMMDEWHYVNLPLNVNGTDYKNLNSTTGDALVKQAFGGQALDFLNKALTMFSKTKSAHSANWALRMVLHVFGDISNPMHNVGGVNSVFPAGDLGGNKFLFKAPCVGTNLHAIWDSVGGKYGTVNWSPTFTPGTADYTALQTNATALLTKYAAVQDKLAFASVKDVDYAKFVSAMSAKPAMKIQATILESYDVARHVAYKNIDLNCTLDDKGMCVNPCPSSDYVNALIDTAEASITIQGKRMSVILTQFAKQIRALNLLSPIVPTTTTVSPTSGPTTSTVAPTPAPTSAPTPAPTNTTTTPAPTTTHAAC</sequence>
<feature type="chain" id="PRO_5001535418" evidence="9">
    <location>
        <begin position="22"/>
        <end position="400"/>
    </location>
</feature>
<feature type="compositionally biased region" description="Pro residues" evidence="8">
    <location>
        <begin position="373"/>
        <end position="383"/>
    </location>
</feature>
<evidence type="ECO:0000313" key="10">
    <source>
        <dbReference type="EMBL" id="ETW07021.1"/>
    </source>
</evidence>
<reference evidence="10" key="1">
    <citation type="submission" date="2013-12" db="EMBL/GenBank/DDBJ databases">
        <title>The Genome Sequence of Aphanomyces invadans NJM9701.</title>
        <authorList>
            <consortium name="The Broad Institute Genomics Platform"/>
            <person name="Russ C."/>
            <person name="Tyler B."/>
            <person name="van West P."/>
            <person name="Dieguez-Uribeondo J."/>
            <person name="Young S.K."/>
            <person name="Zeng Q."/>
            <person name="Gargeya S."/>
            <person name="Fitzgerald M."/>
            <person name="Abouelleil A."/>
            <person name="Alvarado L."/>
            <person name="Chapman S.B."/>
            <person name="Gainer-Dewar J."/>
            <person name="Goldberg J."/>
            <person name="Griggs A."/>
            <person name="Gujja S."/>
            <person name="Hansen M."/>
            <person name="Howarth C."/>
            <person name="Imamovic A."/>
            <person name="Ireland A."/>
            <person name="Larimer J."/>
            <person name="McCowan C."/>
            <person name="Murphy C."/>
            <person name="Pearson M."/>
            <person name="Poon T.W."/>
            <person name="Priest M."/>
            <person name="Roberts A."/>
            <person name="Saif S."/>
            <person name="Shea T."/>
            <person name="Sykes S."/>
            <person name="Wortman J."/>
            <person name="Nusbaum C."/>
            <person name="Birren B."/>
        </authorList>
    </citation>
    <scope>NUCLEOTIDE SEQUENCE [LARGE SCALE GENOMIC DNA]</scope>
    <source>
        <strain evidence="10">NJM9701</strain>
    </source>
</reference>